<organism evidence="2 3">
    <name type="scientific">Rothia aeria</name>
    <dbReference type="NCBI Taxonomy" id="172042"/>
    <lineage>
        <taxon>Bacteria</taxon>
        <taxon>Bacillati</taxon>
        <taxon>Actinomycetota</taxon>
        <taxon>Actinomycetes</taxon>
        <taxon>Micrococcales</taxon>
        <taxon>Micrococcaceae</taxon>
        <taxon>Rothia</taxon>
    </lineage>
</organism>
<evidence type="ECO:0000313" key="2">
    <source>
        <dbReference type="EMBL" id="BAV88781.1"/>
    </source>
</evidence>
<proteinExistence type="predicted"/>
<sequence>MNGTPETPQGAPRTGNSPTSEPAPAPNPDGPPEALPPHLDPASHSFDPAAGLERWAEQMDIYTGPDAMLNFNRVDYVHIDLTAANPSGLAQLLAGRKTRLSTILREKSLLEEGMRAARTLRTKIYELSTDHGLDSGYFVAGTASWLSRSTREHTVSYEKRFIAPILMAPLSITPHPSSDDYELRLAGAARLNPAMVRQIKQEYDIDLGTMDVAQLANSMSRLDPEPVIERMRATTGNIPGMAIESRFFISTFADLKESMGELPHTAHTPLVRDIAALKVPGVQPSIRPLVQNQPPHDDRNPQRETQLLDADPAAQTIIDAAASGNSFTVTAAPAPSRYAPP</sequence>
<dbReference type="AlphaFoldDB" id="A0A2Z5R2V3"/>
<reference evidence="2 3" key="1">
    <citation type="submission" date="2016-10" db="EMBL/GenBank/DDBJ databases">
        <title>Genome sequence of Rothia aeria strain JCM11412.</title>
        <authorList>
            <person name="Nambu T."/>
        </authorList>
    </citation>
    <scope>NUCLEOTIDE SEQUENCE [LARGE SCALE GENOMIC DNA]</scope>
    <source>
        <strain evidence="2 3">JCM 11412</strain>
    </source>
</reference>
<protein>
    <submittedName>
        <fullName evidence="2">Uncharacterized protein</fullName>
    </submittedName>
</protein>
<dbReference type="KEGG" id="raj:RA11412_2482"/>
<evidence type="ECO:0000256" key="1">
    <source>
        <dbReference type="SAM" id="MobiDB-lite"/>
    </source>
</evidence>
<evidence type="ECO:0000313" key="3">
    <source>
        <dbReference type="Proteomes" id="UP000250241"/>
    </source>
</evidence>
<dbReference type="Proteomes" id="UP000250241">
    <property type="component" value="Chromosome"/>
</dbReference>
<feature type="region of interest" description="Disordered" evidence="1">
    <location>
        <begin position="1"/>
        <end position="47"/>
    </location>
</feature>
<keyword evidence="3" id="KW-1185">Reference proteome</keyword>
<accession>A0A2Z5R2V3</accession>
<feature type="compositionally biased region" description="Pro residues" evidence="1">
    <location>
        <begin position="21"/>
        <end position="39"/>
    </location>
</feature>
<dbReference type="EMBL" id="AP017895">
    <property type="protein sequence ID" value="BAV88781.1"/>
    <property type="molecule type" value="Genomic_DNA"/>
</dbReference>
<name>A0A2Z5R2V3_9MICC</name>
<gene>
    <name evidence="2" type="ORF">RA11412_2482</name>
</gene>